<dbReference type="Proteomes" id="UP000000628">
    <property type="component" value="Chromosome"/>
</dbReference>
<dbReference type="OrthoDB" id="9981396at2"/>
<protein>
    <recommendedName>
        <fullName evidence="5">DUF3060 domain-containing protein</fullName>
    </recommendedName>
</protein>
<feature type="signal peptide" evidence="2">
    <location>
        <begin position="1"/>
        <end position="23"/>
    </location>
</feature>
<evidence type="ECO:0000313" key="4">
    <source>
        <dbReference type="Proteomes" id="UP000000628"/>
    </source>
</evidence>
<name>C7QYI8_JONDD</name>
<sequence>MRAFSFPWVAVGVLCTVLLSGCAGTSAGSPSAWETSSVPAQGPTDEATGGSAPAGSTSGVDPVDGGRCVDGEDVVVRGDALSPVVTGMCGRVLLEGVGITARIDSARSVEVLGEDHHVSGGPWGGLTVEGQRTTVNGDVSGTVDVAGTEFALTVTQPSQVTIRGEGTTLSADEVTRLEVFGIDHTITAGTVAEVEVRGHNNTLTWSEGPKKAQVNEGDNKAVRTQ</sequence>
<proteinExistence type="predicted"/>
<dbReference type="HOGENOM" id="CLU_1228569_0_0_11"/>
<evidence type="ECO:0008006" key="5">
    <source>
        <dbReference type="Google" id="ProtNLM"/>
    </source>
</evidence>
<accession>C7QYI8</accession>
<reference evidence="3 4" key="1">
    <citation type="journal article" date="2009" name="Stand. Genomic Sci.">
        <title>Complete genome sequence of Jonesia denitrificans type strain (Prevot 55134).</title>
        <authorList>
            <person name="Pukall R."/>
            <person name="Gehrich-Schroter G."/>
            <person name="Lapidus A."/>
            <person name="Nolan M."/>
            <person name="Glavina Del Rio T."/>
            <person name="Lucas S."/>
            <person name="Chen F."/>
            <person name="Tice H."/>
            <person name="Pitluck S."/>
            <person name="Cheng J.F."/>
            <person name="Copeland A."/>
            <person name="Saunders E."/>
            <person name="Brettin T."/>
            <person name="Detter J.C."/>
            <person name="Bruce D."/>
            <person name="Goodwin L."/>
            <person name="Pati A."/>
            <person name="Ivanova N."/>
            <person name="Mavromatis K."/>
            <person name="Ovchinnikova G."/>
            <person name="Chen A."/>
            <person name="Palaniappan K."/>
            <person name="Land M."/>
            <person name="Hauser L."/>
            <person name="Chang Y.J."/>
            <person name="Jeffries C.D."/>
            <person name="Chain P."/>
            <person name="Goker M."/>
            <person name="Bristow J."/>
            <person name="Eisen J.A."/>
            <person name="Markowitz V."/>
            <person name="Hugenholtz P."/>
            <person name="Kyrpides N.C."/>
            <person name="Klenk H.P."/>
            <person name="Han C."/>
        </authorList>
    </citation>
    <scope>NUCLEOTIDE SEQUENCE [LARGE SCALE GENOMIC DNA]</scope>
    <source>
        <strain evidence="4">ATCC 14870 / DSM 20603 / BCRC 15368 / CIP 55.134 / JCM 11481 / NBRC 15587 / NCTC 10816 / Prevot 55134</strain>
    </source>
</reference>
<dbReference type="RefSeq" id="WP_012805940.1">
    <property type="nucleotide sequence ID" value="NC_013174.1"/>
</dbReference>
<dbReference type="PROSITE" id="PS51257">
    <property type="entry name" value="PROKAR_LIPOPROTEIN"/>
    <property type="match status" value="1"/>
</dbReference>
<dbReference type="KEGG" id="jde:Jden_0160"/>
<feature type="compositionally biased region" description="Polar residues" evidence="1">
    <location>
        <begin position="28"/>
        <end position="39"/>
    </location>
</feature>
<feature type="compositionally biased region" description="Low complexity" evidence="1">
    <location>
        <begin position="47"/>
        <end position="59"/>
    </location>
</feature>
<keyword evidence="4" id="KW-1185">Reference proteome</keyword>
<dbReference type="EMBL" id="CP001706">
    <property type="protein sequence ID" value="ACV07835.1"/>
    <property type="molecule type" value="Genomic_DNA"/>
</dbReference>
<feature type="region of interest" description="Disordered" evidence="1">
    <location>
        <begin position="28"/>
        <end position="66"/>
    </location>
</feature>
<dbReference type="eggNOG" id="ENOG5031IVC">
    <property type="taxonomic scope" value="Bacteria"/>
</dbReference>
<feature type="chain" id="PRO_5039068949" description="DUF3060 domain-containing protein" evidence="2">
    <location>
        <begin position="24"/>
        <end position="225"/>
    </location>
</feature>
<dbReference type="Pfam" id="PF11259">
    <property type="entry name" value="DUF3060"/>
    <property type="match status" value="1"/>
</dbReference>
<evidence type="ECO:0000313" key="3">
    <source>
        <dbReference type="EMBL" id="ACV07835.1"/>
    </source>
</evidence>
<dbReference type="InterPro" id="IPR021417">
    <property type="entry name" value="DUF3060"/>
</dbReference>
<organism evidence="3 4">
    <name type="scientific">Jonesia denitrificans (strain ATCC 14870 / DSM 20603 / BCRC 15368 / CIP 55.134 / JCM 11481 / NBRC 15587 / NCTC 10816 / Prevot 55134)</name>
    <name type="common">Listeria denitrificans</name>
    <dbReference type="NCBI Taxonomy" id="471856"/>
    <lineage>
        <taxon>Bacteria</taxon>
        <taxon>Bacillati</taxon>
        <taxon>Actinomycetota</taxon>
        <taxon>Actinomycetes</taxon>
        <taxon>Micrococcales</taxon>
        <taxon>Jonesiaceae</taxon>
        <taxon>Jonesia</taxon>
    </lineage>
</organism>
<evidence type="ECO:0000256" key="2">
    <source>
        <dbReference type="SAM" id="SignalP"/>
    </source>
</evidence>
<gene>
    <name evidence="3" type="ordered locus">Jden_0160</name>
</gene>
<feature type="region of interest" description="Disordered" evidence="1">
    <location>
        <begin position="202"/>
        <end position="225"/>
    </location>
</feature>
<keyword evidence="2" id="KW-0732">Signal</keyword>
<evidence type="ECO:0000256" key="1">
    <source>
        <dbReference type="SAM" id="MobiDB-lite"/>
    </source>
</evidence>
<dbReference type="AlphaFoldDB" id="C7QYI8"/>